<dbReference type="PANTHER" id="PTHR46195:SF18">
    <property type="entry name" value="SUPEROXIDE DISMUTASE 1 COPPER CHAPERONE-LIKE PROTEIN"/>
    <property type="match status" value="1"/>
</dbReference>
<comment type="similarity">
    <text evidence="4">Belongs to the HIPP family.</text>
</comment>
<protein>
    <recommendedName>
        <fullName evidence="5">HMA domain-containing protein</fullName>
    </recommendedName>
</protein>
<proteinExistence type="inferred from homology"/>
<gene>
    <name evidence="6" type="primary">103497895</name>
</gene>
<dbReference type="AlphaFoldDB" id="A0A1S3C7H9"/>
<reference evidence="6" key="1">
    <citation type="submission" date="2023-03" db="UniProtKB">
        <authorList>
            <consortium name="EnsemblPlants"/>
        </authorList>
    </citation>
    <scope>IDENTIFICATION</scope>
</reference>
<dbReference type="EnsemblPlants" id="MELO3C021374.2.1">
    <property type="protein sequence ID" value="MELO3C021374.2.1"/>
    <property type="gene ID" value="MELO3C021374.2"/>
</dbReference>
<feature type="domain" description="HMA" evidence="5">
    <location>
        <begin position="13"/>
        <end position="77"/>
    </location>
</feature>
<evidence type="ECO:0000259" key="5">
    <source>
        <dbReference type="PROSITE" id="PS50846"/>
    </source>
</evidence>
<keyword evidence="2" id="KW-0479">Metal-binding</keyword>
<dbReference type="Pfam" id="PF00403">
    <property type="entry name" value="HMA"/>
    <property type="match status" value="1"/>
</dbReference>
<dbReference type="CDD" id="cd00371">
    <property type="entry name" value="HMA"/>
    <property type="match status" value="1"/>
</dbReference>
<dbReference type="InterPro" id="IPR006121">
    <property type="entry name" value="HMA_dom"/>
</dbReference>
<keyword evidence="3" id="KW-0449">Lipoprotein</keyword>
<accession>A0A1S3C7H9</accession>
<evidence type="ECO:0000256" key="2">
    <source>
        <dbReference type="ARBA" id="ARBA00022723"/>
    </source>
</evidence>
<evidence type="ECO:0000256" key="1">
    <source>
        <dbReference type="ARBA" id="ARBA00022481"/>
    </source>
</evidence>
<sequence length="133" mass="14916">MGKKKKKTEEIKPLTAEFKVSMHCKACERKVAKAISKFKGVEKFMTDMGKHKVVVIGKFDPQKVMKKLRKKTGKAVEMVVDKGTTVKDAAVANDSERTNLNNANQLMMLNCCKESAQLLVLFSDENPNACYIM</sequence>
<keyword evidence="1" id="KW-0488">Methylation</keyword>
<dbReference type="PANTHER" id="PTHR46195">
    <property type="entry name" value="HEAVY METAL-ASSOCIATED ISOPRENYLATED PLANT PROTEIN 7"/>
    <property type="match status" value="1"/>
</dbReference>
<name>A0A1S3C7H9_CUCME</name>
<dbReference type="InterPro" id="IPR044577">
    <property type="entry name" value="HIPP4/7/8/17/18/19"/>
</dbReference>
<dbReference type="PROSITE" id="PS50846">
    <property type="entry name" value="HMA_2"/>
    <property type="match status" value="1"/>
</dbReference>
<dbReference type="Gene3D" id="3.30.70.100">
    <property type="match status" value="1"/>
</dbReference>
<dbReference type="SUPFAM" id="SSF55008">
    <property type="entry name" value="HMA, heavy metal-associated domain"/>
    <property type="match status" value="1"/>
</dbReference>
<dbReference type="InterPro" id="IPR036163">
    <property type="entry name" value="HMA_dom_sf"/>
</dbReference>
<organism evidence="6">
    <name type="scientific">Cucumis melo</name>
    <name type="common">Muskmelon</name>
    <dbReference type="NCBI Taxonomy" id="3656"/>
    <lineage>
        <taxon>Eukaryota</taxon>
        <taxon>Viridiplantae</taxon>
        <taxon>Streptophyta</taxon>
        <taxon>Embryophyta</taxon>
        <taxon>Tracheophyta</taxon>
        <taxon>Spermatophyta</taxon>
        <taxon>Magnoliopsida</taxon>
        <taxon>eudicotyledons</taxon>
        <taxon>Gunneridae</taxon>
        <taxon>Pentapetalae</taxon>
        <taxon>rosids</taxon>
        <taxon>fabids</taxon>
        <taxon>Cucurbitales</taxon>
        <taxon>Cucurbitaceae</taxon>
        <taxon>Benincaseae</taxon>
        <taxon>Cucumis</taxon>
    </lineage>
</organism>
<evidence type="ECO:0000256" key="4">
    <source>
        <dbReference type="ARBA" id="ARBA00024045"/>
    </source>
</evidence>
<dbReference type="eggNOG" id="KOG1603">
    <property type="taxonomic scope" value="Eukaryota"/>
</dbReference>
<dbReference type="GO" id="GO:0046872">
    <property type="term" value="F:metal ion binding"/>
    <property type="evidence" value="ECO:0007669"/>
    <property type="project" value="UniProtKB-KW"/>
</dbReference>
<dbReference type="Gramene" id="MELO3C021374.2.1">
    <property type="protein sequence ID" value="MELO3C021374.2.1"/>
    <property type="gene ID" value="MELO3C021374.2"/>
</dbReference>
<evidence type="ECO:0000313" key="6">
    <source>
        <dbReference type="EnsemblPlants" id="MELO3C021374.2.1"/>
    </source>
</evidence>
<evidence type="ECO:0000256" key="3">
    <source>
        <dbReference type="ARBA" id="ARBA00023289"/>
    </source>
</evidence>
<keyword evidence="3" id="KW-0636">Prenylation</keyword>